<dbReference type="RefSeq" id="WP_350281300.1">
    <property type="nucleotide sequence ID" value="NZ_CP158165.1"/>
</dbReference>
<evidence type="ECO:0008006" key="2">
    <source>
        <dbReference type="Google" id="ProtNLM"/>
    </source>
</evidence>
<organism evidence="1">
    <name type="scientific">Kribbella sp. HUAS MG21</name>
    <dbReference type="NCBI Taxonomy" id="3160966"/>
    <lineage>
        <taxon>Bacteria</taxon>
        <taxon>Bacillati</taxon>
        <taxon>Actinomycetota</taxon>
        <taxon>Actinomycetes</taxon>
        <taxon>Propionibacteriales</taxon>
        <taxon>Kribbellaceae</taxon>
        <taxon>Kribbella</taxon>
    </lineage>
</organism>
<accession>A0AAU7TP90</accession>
<name>A0AAU7TP90_9ACTN</name>
<sequence length="130" mass="14104">MSELQSLAPLIGIWKVEGPGHHGTVSYEWFGDGAFVVQRVELVSDGEASRGVEYIGFDAETGTLRSHYFSNTGKILEYTYELAGRTLTIWFGGTDSPAKFVGEFDAGLAVNTGAWQWPGGGYESTMTRVG</sequence>
<proteinExistence type="predicted"/>
<dbReference type="EMBL" id="CP158165">
    <property type="protein sequence ID" value="XBV28548.1"/>
    <property type="molecule type" value="Genomic_DNA"/>
</dbReference>
<dbReference type="AlphaFoldDB" id="A0AAU7TP90"/>
<reference evidence="1" key="1">
    <citation type="submission" date="2024-06" db="EMBL/GenBank/DDBJ databases">
        <title>Kribbella sp. strain HUAS MG21 genome sequences.</title>
        <authorList>
            <person name="Mo P."/>
        </authorList>
    </citation>
    <scope>NUCLEOTIDE SEQUENCE</scope>
    <source>
        <strain evidence="1">HUAS MG21</strain>
    </source>
</reference>
<gene>
    <name evidence="1" type="ORF">ABN611_19370</name>
</gene>
<evidence type="ECO:0000313" key="1">
    <source>
        <dbReference type="EMBL" id="XBV28548.1"/>
    </source>
</evidence>
<protein>
    <recommendedName>
        <fullName evidence="2">DUF1579 domain-containing protein</fullName>
    </recommendedName>
</protein>